<evidence type="ECO:0000256" key="1">
    <source>
        <dbReference type="ARBA" id="ARBA00003279"/>
    </source>
</evidence>
<feature type="transmembrane region" description="Helical" evidence="8">
    <location>
        <begin position="384"/>
        <end position="399"/>
    </location>
</feature>
<keyword evidence="5 8" id="KW-0812">Transmembrane</keyword>
<evidence type="ECO:0000256" key="8">
    <source>
        <dbReference type="SAM" id="Phobius"/>
    </source>
</evidence>
<evidence type="ECO:0000256" key="5">
    <source>
        <dbReference type="ARBA" id="ARBA00022692"/>
    </source>
</evidence>
<keyword evidence="7 8" id="KW-0472">Membrane</keyword>
<feature type="transmembrane region" description="Helical" evidence="8">
    <location>
        <begin position="294"/>
        <end position="312"/>
    </location>
</feature>
<dbReference type="InterPro" id="IPR011701">
    <property type="entry name" value="MFS"/>
</dbReference>
<evidence type="ECO:0000256" key="7">
    <source>
        <dbReference type="ARBA" id="ARBA00023136"/>
    </source>
</evidence>
<dbReference type="InterPro" id="IPR036259">
    <property type="entry name" value="MFS_trans_sf"/>
</dbReference>
<evidence type="ECO:0000256" key="4">
    <source>
        <dbReference type="ARBA" id="ARBA00022448"/>
    </source>
</evidence>
<dbReference type="Gene3D" id="1.20.1250.20">
    <property type="entry name" value="MFS general substrate transporter like domains"/>
    <property type="match status" value="1"/>
</dbReference>
<comment type="caution">
    <text evidence="10">The sequence shown here is derived from an EMBL/GenBank/DDBJ whole genome shotgun (WGS) entry which is preliminary data.</text>
</comment>
<keyword evidence="11" id="KW-1185">Reference proteome</keyword>
<proteinExistence type="inferred from homology"/>
<dbReference type="InterPro" id="IPR005829">
    <property type="entry name" value="Sugar_transporter_CS"/>
</dbReference>
<evidence type="ECO:0000256" key="6">
    <source>
        <dbReference type="ARBA" id="ARBA00022989"/>
    </source>
</evidence>
<feature type="transmembrane region" description="Helical" evidence="8">
    <location>
        <begin position="164"/>
        <end position="185"/>
    </location>
</feature>
<name>A0ABW2U882_9BACT</name>
<comment type="similarity">
    <text evidence="3">Belongs to the major facilitator superfamily. TCR/Tet family.</text>
</comment>
<feature type="domain" description="Major facilitator superfamily (MFS) profile" evidence="9">
    <location>
        <begin position="8"/>
        <end position="403"/>
    </location>
</feature>
<feature type="transmembrane region" description="Helical" evidence="8">
    <location>
        <begin position="358"/>
        <end position="378"/>
    </location>
</feature>
<keyword evidence="4" id="KW-0813">Transport</keyword>
<dbReference type="PANTHER" id="PTHR23504">
    <property type="entry name" value="MAJOR FACILITATOR SUPERFAMILY DOMAIN-CONTAINING PROTEIN 10"/>
    <property type="match status" value="1"/>
</dbReference>
<evidence type="ECO:0000313" key="11">
    <source>
        <dbReference type="Proteomes" id="UP001596513"/>
    </source>
</evidence>
<dbReference type="SUPFAM" id="SSF103473">
    <property type="entry name" value="MFS general substrate transporter"/>
    <property type="match status" value="1"/>
</dbReference>
<dbReference type="Pfam" id="PF07690">
    <property type="entry name" value="MFS_1"/>
    <property type="match status" value="1"/>
</dbReference>
<dbReference type="PROSITE" id="PS00216">
    <property type="entry name" value="SUGAR_TRANSPORT_1"/>
    <property type="match status" value="1"/>
</dbReference>
<feature type="transmembrane region" description="Helical" evidence="8">
    <location>
        <begin position="318"/>
        <end position="337"/>
    </location>
</feature>
<dbReference type="RefSeq" id="WP_380205185.1">
    <property type="nucleotide sequence ID" value="NZ_JBHTEK010000001.1"/>
</dbReference>
<feature type="transmembrane region" description="Helical" evidence="8">
    <location>
        <begin position="230"/>
        <end position="251"/>
    </location>
</feature>
<accession>A0ABW2U882</accession>
<comment type="subcellular location">
    <subcellularLocation>
        <location evidence="2">Membrane</location>
        <topology evidence="2">Multi-pass membrane protein</topology>
    </subcellularLocation>
</comment>
<evidence type="ECO:0000259" key="9">
    <source>
        <dbReference type="PROSITE" id="PS50850"/>
    </source>
</evidence>
<gene>
    <name evidence="10" type="ORF">ACFQT0_21765</name>
</gene>
<dbReference type="EMBL" id="JBHTEK010000001">
    <property type="protein sequence ID" value="MFC7669698.1"/>
    <property type="molecule type" value="Genomic_DNA"/>
</dbReference>
<comment type="function">
    <text evidence="1">Resistance to tetracycline by an active tetracycline efflux. This is an energy-dependent process that decreases the accumulation of the antibiotic in whole cells. This protein functions as a metal-tetracycline/H(+) antiporter.</text>
</comment>
<organism evidence="10 11">
    <name type="scientific">Hymenobacter humi</name>
    <dbReference type="NCBI Taxonomy" id="1411620"/>
    <lineage>
        <taxon>Bacteria</taxon>
        <taxon>Pseudomonadati</taxon>
        <taxon>Bacteroidota</taxon>
        <taxon>Cytophagia</taxon>
        <taxon>Cytophagales</taxon>
        <taxon>Hymenobacteraceae</taxon>
        <taxon>Hymenobacter</taxon>
    </lineage>
</organism>
<dbReference type="PROSITE" id="PS50850">
    <property type="entry name" value="MFS"/>
    <property type="match status" value="1"/>
</dbReference>
<evidence type="ECO:0000313" key="10">
    <source>
        <dbReference type="EMBL" id="MFC7669698.1"/>
    </source>
</evidence>
<evidence type="ECO:0000256" key="3">
    <source>
        <dbReference type="ARBA" id="ARBA00007520"/>
    </source>
</evidence>
<evidence type="ECO:0000256" key="2">
    <source>
        <dbReference type="ARBA" id="ARBA00004141"/>
    </source>
</evidence>
<feature type="transmembrane region" description="Helical" evidence="8">
    <location>
        <begin position="263"/>
        <end position="282"/>
    </location>
</feature>
<dbReference type="PRINTS" id="PR01035">
    <property type="entry name" value="TCRTETA"/>
</dbReference>
<sequence>MPPLPRRTLPLLYAIILLDVVVGAAVGPVLPEFVRGLPQPQLWLSVGTGVFLGMQLFSSPLLGRLSDGYGRRPIFILSAVGTLVANCLLLPVRAGLYFANRVSDGLTNGMYATARSAITDMSPPERLFRNLGIEGAIISLGFVLGPMAAGVLLLVVQVPAQQQAGYVIGLAVALAALNVLLSFWLPETHRQRNGVRGAELRAELGLAINPLTLWARLQAKNASNPGVRRIVLTQVALTLSTGYYFYFVPFVSLGELQLDARQISYLFMYFGGLSIVLNYGFYTYLADRLNQRRAIVWLAALGTPVLLGYGLVGTSKTAFYVLLTLDCLTLSLIQGLLEGRLARRTTEADRGEIFGLNQAFQALASFATAVVFGGLSVLDLRLPWAWFALCLAAVAWLAARREHAVPAAEQSAH</sequence>
<feature type="transmembrane region" description="Helical" evidence="8">
    <location>
        <begin position="74"/>
        <end position="92"/>
    </location>
</feature>
<reference evidence="11" key="1">
    <citation type="journal article" date="2019" name="Int. J. Syst. Evol. Microbiol.">
        <title>The Global Catalogue of Microorganisms (GCM) 10K type strain sequencing project: providing services to taxonomists for standard genome sequencing and annotation.</title>
        <authorList>
            <consortium name="The Broad Institute Genomics Platform"/>
            <consortium name="The Broad Institute Genome Sequencing Center for Infectious Disease"/>
            <person name="Wu L."/>
            <person name="Ma J."/>
        </authorList>
    </citation>
    <scope>NUCLEOTIDE SEQUENCE [LARGE SCALE GENOMIC DNA]</scope>
    <source>
        <strain evidence="11">JCM 19635</strain>
    </source>
</reference>
<feature type="transmembrane region" description="Helical" evidence="8">
    <location>
        <begin position="12"/>
        <end position="30"/>
    </location>
</feature>
<dbReference type="InterPro" id="IPR020846">
    <property type="entry name" value="MFS_dom"/>
</dbReference>
<feature type="transmembrane region" description="Helical" evidence="8">
    <location>
        <begin position="136"/>
        <end position="158"/>
    </location>
</feature>
<dbReference type="Proteomes" id="UP001596513">
    <property type="component" value="Unassembled WGS sequence"/>
</dbReference>
<dbReference type="InterPro" id="IPR001958">
    <property type="entry name" value="Tet-R_TetA/multi-R_MdtG-like"/>
</dbReference>
<keyword evidence="6 8" id="KW-1133">Transmembrane helix</keyword>
<dbReference type="PANTHER" id="PTHR23504:SF15">
    <property type="entry name" value="MAJOR FACILITATOR SUPERFAMILY (MFS) PROFILE DOMAIN-CONTAINING PROTEIN"/>
    <property type="match status" value="1"/>
</dbReference>
<feature type="transmembrane region" description="Helical" evidence="8">
    <location>
        <begin position="42"/>
        <end position="62"/>
    </location>
</feature>
<protein>
    <submittedName>
        <fullName evidence="10">MFS transporter</fullName>
    </submittedName>
</protein>